<dbReference type="Proteomes" id="UP000178925">
    <property type="component" value="Unassembled WGS sequence"/>
</dbReference>
<proteinExistence type="predicted"/>
<gene>
    <name evidence="1" type="ORF">A2242_03650</name>
</gene>
<name>A0A1F5SQD6_9BACT</name>
<dbReference type="AlphaFoldDB" id="A0A1F5SQD6"/>
<evidence type="ECO:0000313" key="1">
    <source>
        <dbReference type="EMBL" id="OGF28869.1"/>
    </source>
</evidence>
<accession>A0A1F5SQD6</accession>
<sequence>MQKRVSFGNCCQCRGYTKLNQFGMCHDCYEEDQVLAERVKLALQNRIVGVHEICEQFEVAPKTVFGWLTRGAIPRGNVEIRCPHCGKSVEECNCGQVYKLRPKPPVANTDADSWRWHSGCLTLMRRREAYKQESSLQKPRERFFTPGIGRKKIG</sequence>
<dbReference type="STRING" id="1797995.A2242_03650"/>
<evidence type="ECO:0000313" key="2">
    <source>
        <dbReference type="Proteomes" id="UP000178925"/>
    </source>
</evidence>
<dbReference type="EMBL" id="MFGC01000005">
    <property type="protein sequence ID" value="OGF28869.1"/>
    <property type="molecule type" value="Genomic_DNA"/>
</dbReference>
<organism evidence="1 2">
    <name type="scientific">Candidatus Falkowbacteria bacterium RIFOXYA2_FULL_47_9</name>
    <dbReference type="NCBI Taxonomy" id="1797995"/>
    <lineage>
        <taxon>Bacteria</taxon>
        <taxon>Candidatus Falkowiibacteriota</taxon>
    </lineage>
</organism>
<comment type="caution">
    <text evidence="1">The sequence shown here is derived from an EMBL/GenBank/DDBJ whole genome shotgun (WGS) entry which is preliminary data.</text>
</comment>
<protein>
    <submittedName>
        <fullName evidence="1">Uncharacterized protein</fullName>
    </submittedName>
</protein>
<reference evidence="1 2" key="1">
    <citation type="journal article" date="2016" name="Nat. Commun.">
        <title>Thousands of microbial genomes shed light on interconnected biogeochemical processes in an aquifer system.</title>
        <authorList>
            <person name="Anantharaman K."/>
            <person name="Brown C.T."/>
            <person name="Hug L.A."/>
            <person name="Sharon I."/>
            <person name="Castelle C.J."/>
            <person name="Probst A.J."/>
            <person name="Thomas B.C."/>
            <person name="Singh A."/>
            <person name="Wilkins M.J."/>
            <person name="Karaoz U."/>
            <person name="Brodie E.L."/>
            <person name="Williams K.H."/>
            <person name="Hubbard S.S."/>
            <person name="Banfield J.F."/>
        </authorList>
    </citation>
    <scope>NUCLEOTIDE SEQUENCE [LARGE SCALE GENOMIC DNA]</scope>
</reference>